<organism evidence="1 2">
    <name type="scientific">Streptomyces acidiscabies</name>
    <dbReference type="NCBI Taxonomy" id="42234"/>
    <lineage>
        <taxon>Bacteria</taxon>
        <taxon>Bacillati</taxon>
        <taxon>Actinomycetota</taxon>
        <taxon>Actinomycetes</taxon>
        <taxon>Kitasatosporales</taxon>
        <taxon>Streptomycetaceae</taxon>
        <taxon>Streptomyces</taxon>
    </lineage>
</organism>
<protein>
    <submittedName>
        <fullName evidence="1">Uncharacterized protein</fullName>
    </submittedName>
</protein>
<dbReference type="RefSeq" id="WP_119611996.1">
    <property type="nucleotide sequence ID" value="NZ_CP122369.1"/>
</dbReference>
<keyword evidence="2" id="KW-1185">Reference proteome</keyword>
<gene>
    <name evidence="1" type="ORF">PV666_42665</name>
</gene>
<accession>A0ABU4MCX0</accession>
<proteinExistence type="predicted"/>
<sequence length="107" mass="11351">MSENLTLDGLSVPLRAVRLLALDYGHLPAPTIGMSAIYPDRLQLSLHDSPADFEVWREVLGIAPDCVAFKEYGAYVSMKACAEYVGAEVELVGYADVPAVAPVGAAA</sequence>
<reference evidence="1 2" key="1">
    <citation type="journal article" date="2023" name="Microb. Genom.">
        <title>Mesoterricola silvestris gen. nov., sp. nov., Mesoterricola sediminis sp. nov., Geothrix oryzae sp. nov., Geothrix edaphica sp. nov., Geothrix rubra sp. nov., and Geothrix limicola sp. nov., six novel members of Acidobacteriota isolated from soils.</title>
        <authorList>
            <person name="Weisberg A.J."/>
            <person name="Pearce E."/>
            <person name="Kramer C.G."/>
            <person name="Chang J.H."/>
            <person name="Clarke C.R."/>
        </authorList>
    </citation>
    <scope>NUCLEOTIDE SEQUENCE [LARGE SCALE GENOMIC DNA]</scope>
    <source>
        <strain evidence="1 2">NB05-1H</strain>
    </source>
</reference>
<name>A0ABU4MCX0_9ACTN</name>
<evidence type="ECO:0000313" key="2">
    <source>
        <dbReference type="Proteomes" id="UP001272987"/>
    </source>
</evidence>
<evidence type="ECO:0000313" key="1">
    <source>
        <dbReference type="EMBL" id="MDX3024533.1"/>
    </source>
</evidence>
<dbReference type="EMBL" id="JARAWP010000036">
    <property type="protein sequence ID" value="MDX3024533.1"/>
    <property type="molecule type" value="Genomic_DNA"/>
</dbReference>
<comment type="caution">
    <text evidence="1">The sequence shown here is derived from an EMBL/GenBank/DDBJ whole genome shotgun (WGS) entry which is preliminary data.</text>
</comment>
<dbReference type="Proteomes" id="UP001272987">
    <property type="component" value="Unassembled WGS sequence"/>
</dbReference>